<dbReference type="Gene3D" id="1.25.40.400">
    <property type="match status" value="1"/>
</dbReference>
<dbReference type="Pfam" id="PF21259">
    <property type="entry name" value="Rgg_C"/>
    <property type="match status" value="1"/>
</dbReference>
<keyword evidence="3" id="KW-1185">Reference proteome</keyword>
<dbReference type="SUPFAM" id="SSF47413">
    <property type="entry name" value="lambda repressor-like DNA-binding domains"/>
    <property type="match status" value="1"/>
</dbReference>
<evidence type="ECO:0000259" key="1">
    <source>
        <dbReference type="PROSITE" id="PS50943"/>
    </source>
</evidence>
<dbReference type="NCBIfam" id="TIGR01716">
    <property type="entry name" value="RGG_Cterm"/>
    <property type="match status" value="1"/>
</dbReference>
<feature type="domain" description="HTH cro/C1-type" evidence="1">
    <location>
        <begin position="9"/>
        <end position="62"/>
    </location>
</feature>
<proteinExistence type="predicted"/>
<dbReference type="CDD" id="cd00093">
    <property type="entry name" value="HTH_XRE"/>
    <property type="match status" value="1"/>
</dbReference>
<accession>A0A430B3X7</accession>
<dbReference type="RefSeq" id="WP_126806582.1">
    <property type="nucleotide sequence ID" value="NZ_NGKA01000002.1"/>
</dbReference>
<dbReference type="PANTHER" id="PTHR37038:SF12">
    <property type="entry name" value="TRANSCRIPTIONAL REGULATOR"/>
    <property type="match status" value="1"/>
</dbReference>
<comment type="caution">
    <text evidence="2">The sequence shown here is derived from an EMBL/GenBank/DDBJ whole genome shotgun (WGS) entry which is preliminary data.</text>
</comment>
<gene>
    <name evidence="2" type="ORF">CBF29_01530</name>
</gene>
<dbReference type="PANTHER" id="PTHR37038">
    <property type="entry name" value="TRANSCRIPTIONAL REGULATOR-RELATED"/>
    <property type="match status" value="1"/>
</dbReference>
<dbReference type="AlphaFoldDB" id="A0A430B3X7"/>
<dbReference type="PROSITE" id="PS50943">
    <property type="entry name" value="HTH_CROC1"/>
    <property type="match status" value="1"/>
</dbReference>
<name>A0A430B3X7_9ENTE</name>
<dbReference type="InterPro" id="IPR053163">
    <property type="entry name" value="HTH-type_regulator_Rgg"/>
</dbReference>
<dbReference type="GO" id="GO:0003677">
    <property type="term" value="F:DNA binding"/>
    <property type="evidence" value="ECO:0007669"/>
    <property type="project" value="InterPro"/>
</dbReference>
<dbReference type="InterPro" id="IPR001387">
    <property type="entry name" value="Cro/C1-type_HTH"/>
</dbReference>
<evidence type="ECO:0000313" key="2">
    <source>
        <dbReference type="EMBL" id="RSU15047.1"/>
    </source>
</evidence>
<dbReference type="EMBL" id="NGKA01000002">
    <property type="protein sequence ID" value="RSU15047.1"/>
    <property type="molecule type" value="Genomic_DNA"/>
</dbReference>
<dbReference type="InterPro" id="IPR010982">
    <property type="entry name" value="Lambda_DNA-bd_dom_sf"/>
</dbReference>
<dbReference type="Gene3D" id="1.10.260.40">
    <property type="entry name" value="lambda repressor-like DNA-binding domains"/>
    <property type="match status" value="1"/>
</dbReference>
<evidence type="ECO:0000313" key="3">
    <source>
        <dbReference type="Proteomes" id="UP000287605"/>
    </source>
</evidence>
<dbReference type="OrthoDB" id="34624at2"/>
<protein>
    <recommendedName>
        <fullName evidence="1">HTH cro/C1-type domain-containing protein</fullName>
    </recommendedName>
</protein>
<sequence length="300" mass="35319">MKIFYGPTIRDIRLNKGYSHKEIYTGILSKSYAIPFEKGEHDLTVSKLEKILERLELSYEELVYIHNGYEHVERTQNFKKIAEAANSGNIPKLEEIYLQLSPKNSDSGKFQAAFARICLEREKNEQTGSEKTTFDKKTVEYISNYLRKKDSMFLIEINVFINNIDIFPYELMLILLKQSFKSLKKYRDFYKFPNIVSSLLVNSLSVILHQRDWKNFAYYLSQLELYSLDHSQTFERIVYRFYLGISLMIDGKKEEGEQISLFAIQMLETLEQDKTAKGLLGLLQWFIGDYFKDSKHTKSF</sequence>
<dbReference type="InterPro" id="IPR010057">
    <property type="entry name" value="Transcription_activator_Rgg_C"/>
</dbReference>
<organism evidence="2 3">
    <name type="scientific">Vagococcus elongatus</name>
    <dbReference type="NCBI Taxonomy" id="180344"/>
    <lineage>
        <taxon>Bacteria</taxon>
        <taxon>Bacillati</taxon>
        <taxon>Bacillota</taxon>
        <taxon>Bacilli</taxon>
        <taxon>Lactobacillales</taxon>
        <taxon>Enterococcaceae</taxon>
        <taxon>Vagococcus</taxon>
    </lineage>
</organism>
<dbReference type="SMART" id="SM00530">
    <property type="entry name" value="HTH_XRE"/>
    <property type="match status" value="1"/>
</dbReference>
<reference evidence="2 3" key="1">
    <citation type="submission" date="2017-05" db="EMBL/GenBank/DDBJ databases">
        <title>Vagococcus spp. assemblies.</title>
        <authorList>
            <person name="Gulvik C.A."/>
        </authorList>
    </citation>
    <scope>NUCLEOTIDE SEQUENCE [LARGE SCALE GENOMIC DNA]</scope>
    <source>
        <strain evidence="2 3">CCUG 51432</strain>
    </source>
</reference>
<dbReference type="Proteomes" id="UP000287605">
    <property type="component" value="Unassembled WGS sequence"/>
</dbReference>